<feature type="transmembrane region" description="Helical" evidence="12">
    <location>
        <begin position="33"/>
        <end position="57"/>
    </location>
</feature>
<evidence type="ECO:0000256" key="9">
    <source>
        <dbReference type="ARBA" id="ARBA00023136"/>
    </source>
</evidence>
<evidence type="ECO:0000256" key="11">
    <source>
        <dbReference type="SAM" id="MobiDB-lite"/>
    </source>
</evidence>
<keyword evidence="10" id="KW-0325">Glycoprotein</keyword>
<evidence type="ECO:0000256" key="1">
    <source>
        <dbReference type="ARBA" id="ARBA00004323"/>
    </source>
</evidence>
<dbReference type="Pfam" id="PF00777">
    <property type="entry name" value="Glyco_transf_29"/>
    <property type="match status" value="1"/>
</dbReference>
<keyword evidence="6" id="KW-0735">Signal-anchor</keyword>
<keyword evidence="8" id="KW-0333">Golgi apparatus</keyword>
<evidence type="ECO:0000256" key="8">
    <source>
        <dbReference type="ARBA" id="ARBA00023034"/>
    </source>
</evidence>
<dbReference type="GO" id="GO:0006491">
    <property type="term" value="P:N-glycan processing"/>
    <property type="evidence" value="ECO:0007669"/>
    <property type="project" value="TreeGrafter"/>
</dbReference>
<evidence type="ECO:0000256" key="2">
    <source>
        <dbReference type="ARBA" id="ARBA00006003"/>
    </source>
</evidence>
<accession>K8F6H5</accession>
<evidence type="ECO:0000313" key="13">
    <source>
        <dbReference type="EMBL" id="CCO17188.1"/>
    </source>
</evidence>
<proteinExistence type="inferred from homology"/>
<dbReference type="Gene3D" id="3.90.1480.20">
    <property type="entry name" value="Glycosyl transferase family 29"/>
    <property type="match status" value="1"/>
</dbReference>
<dbReference type="GO" id="GO:0000139">
    <property type="term" value="C:Golgi membrane"/>
    <property type="evidence" value="ECO:0007669"/>
    <property type="project" value="UniProtKB-SubCell"/>
</dbReference>
<dbReference type="PANTHER" id="PTHR11987">
    <property type="entry name" value="ALPHA-2,8-SIALYLTRANSFERASE"/>
    <property type="match status" value="1"/>
</dbReference>
<dbReference type="eggNOG" id="KOG2692">
    <property type="taxonomic scope" value="Eukaryota"/>
</dbReference>
<organism evidence="13 14">
    <name type="scientific">Bathycoccus prasinos</name>
    <dbReference type="NCBI Taxonomy" id="41875"/>
    <lineage>
        <taxon>Eukaryota</taxon>
        <taxon>Viridiplantae</taxon>
        <taxon>Chlorophyta</taxon>
        <taxon>Mamiellophyceae</taxon>
        <taxon>Mamiellales</taxon>
        <taxon>Bathycoccaceae</taxon>
        <taxon>Bathycoccus</taxon>
    </lineage>
</organism>
<feature type="compositionally biased region" description="Acidic residues" evidence="11">
    <location>
        <begin position="143"/>
        <end position="153"/>
    </location>
</feature>
<dbReference type="PANTHER" id="PTHR11987:SF53">
    <property type="entry name" value="ALPHA-2,8-SIALYLTRANSFERASE 8F-LIKE"/>
    <property type="match status" value="1"/>
</dbReference>
<dbReference type="OrthoDB" id="10264956at2759"/>
<dbReference type="InterPro" id="IPR050943">
    <property type="entry name" value="Glycosyltr_29_Sialyltrsf"/>
</dbReference>
<keyword evidence="14" id="KW-1185">Reference proteome</keyword>
<dbReference type="KEGG" id="bpg:Bathy06g01030"/>
<evidence type="ECO:0000256" key="6">
    <source>
        <dbReference type="ARBA" id="ARBA00022968"/>
    </source>
</evidence>
<keyword evidence="5 12" id="KW-0812">Transmembrane</keyword>
<evidence type="ECO:0000313" key="14">
    <source>
        <dbReference type="Proteomes" id="UP000198341"/>
    </source>
</evidence>
<dbReference type="Proteomes" id="UP000198341">
    <property type="component" value="Chromosome 6"/>
</dbReference>
<evidence type="ECO:0000256" key="4">
    <source>
        <dbReference type="ARBA" id="ARBA00022679"/>
    </source>
</evidence>
<dbReference type="GO" id="GO:0009311">
    <property type="term" value="P:oligosaccharide metabolic process"/>
    <property type="evidence" value="ECO:0007669"/>
    <property type="project" value="TreeGrafter"/>
</dbReference>
<gene>
    <name evidence="13" type="ORF">Bathy06g01030</name>
</gene>
<evidence type="ECO:0000256" key="3">
    <source>
        <dbReference type="ARBA" id="ARBA00022676"/>
    </source>
</evidence>
<keyword evidence="3" id="KW-0328">Glycosyltransferase</keyword>
<dbReference type="GO" id="GO:0003828">
    <property type="term" value="F:alpha-N-acetylneuraminate alpha-2,8-sialyltransferase activity"/>
    <property type="evidence" value="ECO:0007669"/>
    <property type="project" value="TreeGrafter"/>
</dbReference>
<dbReference type="InterPro" id="IPR038578">
    <property type="entry name" value="GT29-like_sf"/>
</dbReference>
<evidence type="ECO:0000256" key="5">
    <source>
        <dbReference type="ARBA" id="ARBA00022692"/>
    </source>
</evidence>
<feature type="region of interest" description="Disordered" evidence="11">
    <location>
        <begin position="128"/>
        <end position="165"/>
    </location>
</feature>
<comment type="subcellular location">
    <subcellularLocation>
        <location evidence="1">Golgi apparatus membrane</location>
        <topology evidence="1">Single-pass type II membrane protein</topology>
    </subcellularLocation>
</comment>
<name>K8F6H5_9CHLO</name>
<reference evidence="13 14" key="1">
    <citation type="submission" date="2011-10" db="EMBL/GenBank/DDBJ databases">
        <authorList>
            <person name="Genoscope - CEA"/>
        </authorList>
    </citation>
    <scope>NUCLEOTIDE SEQUENCE [LARGE SCALE GENOMIC DNA]</scope>
    <source>
        <strain evidence="13 14">RCC 1105</strain>
    </source>
</reference>
<dbReference type="RefSeq" id="XP_007512588.1">
    <property type="nucleotide sequence ID" value="XM_007512526.1"/>
</dbReference>
<keyword evidence="9 12" id="KW-0472">Membrane</keyword>
<dbReference type="EMBL" id="FO082273">
    <property type="protein sequence ID" value="CCO17188.1"/>
    <property type="molecule type" value="Genomic_DNA"/>
</dbReference>
<evidence type="ECO:0000256" key="12">
    <source>
        <dbReference type="SAM" id="Phobius"/>
    </source>
</evidence>
<keyword evidence="7 12" id="KW-1133">Transmembrane helix</keyword>
<sequence length="474" mass="53213">MSLLLRAFHSRSTTNANTTTKTTKTSKKRCSSLLSSSSCAFLLLFLLLFLCLSFNLFDDESDDAQIALRRREEERDKEDDDAGGFTTTISSTNGIGDASVRRGKACGNAPKAFLPDDLAVFFDASFSNEEEEEEEETSKNVLEDVDDENEDEPDTFHNHDRRRRRRRQLLISRARAFANRNGLTMPTGCDEKMGFVKHENFGEGAKPRIVFKNEGEKMLKKCVETTKRGEDCVNINAVEAAKGIAKTSGFMTTTTSGGGGSSKKYQYESCALVGNGGSVLRKKFGKYINNHDVIVRFNMAPIGGFEQHVGNRTDVWVNGHEASKRLCCIGSAKMGAHAKDHVMWFPAKQNVIKSACEKRRIKTKALSDREIPGYVAKMNKMRYESRRLGLGKNYDNWLQLTTGAHGLFYFLSKCRRVSVYGFSVWKERNAMGENLDQYGGRKSKVHSGNIFHDWSMETNAWKILHVANVLDVCT</sequence>
<dbReference type="GeneID" id="19015083"/>
<evidence type="ECO:0000256" key="7">
    <source>
        <dbReference type="ARBA" id="ARBA00022989"/>
    </source>
</evidence>
<protein>
    <recommendedName>
        <fullName evidence="15">Sialyltransferase</fullName>
    </recommendedName>
</protein>
<comment type="similarity">
    <text evidence="2">Belongs to the glycosyltransferase 29 family.</text>
</comment>
<dbReference type="InterPro" id="IPR001675">
    <property type="entry name" value="Glyco_trans_29"/>
</dbReference>
<dbReference type="AlphaFoldDB" id="K8F6H5"/>
<evidence type="ECO:0000256" key="10">
    <source>
        <dbReference type="ARBA" id="ARBA00023180"/>
    </source>
</evidence>
<evidence type="ECO:0008006" key="15">
    <source>
        <dbReference type="Google" id="ProtNLM"/>
    </source>
</evidence>
<keyword evidence="4" id="KW-0808">Transferase</keyword>